<protein>
    <submittedName>
        <fullName evidence="3">Uncharacterized protein</fullName>
    </submittedName>
</protein>
<proteinExistence type="predicted"/>
<name>A0A812RCL3_9DINO</name>
<accession>A0A812RCL3</accession>
<dbReference type="OrthoDB" id="421066at2759"/>
<sequence>MTKYSTRIDAADFADGQKTCCMLPLRWATVTFGIVFAAAGACQLVEQVYRANGGSVEGYNLQEKSNSTLTLLGLACCMLLSGVSGCVGAFFEIRHPVTFFALMLLFQCFLEIAWFVLEDSTGTFADLWRMLWSEIVLGNRSTNSPVAVNLFYTLMSLNIHLWACGVVASYALELRVAGKTVWFEPIDDDDDVEEAAETPLKGQETTQGSESAEGYGATPA</sequence>
<dbReference type="Proteomes" id="UP000604046">
    <property type="component" value="Unassembled WGS sequence"/>
</dbReference>
<keyword evidence="4" id="KW-1185">Reference proteome</keyword>
<gene>
    <name evidence="3" type="ORF">SNAT2548_LOCUS23387</name>
</gene>
<feature type="transmembrane region" description="Helical" evidence="2">
    <location>
        <begin position="27"/>
        <end position="49"/>
    </location>
</feature>
<evidence type="ECO:0000313" key="3">
    <source>
        <dbReference type="EMBL" id="CAE7430314.1"/>
    </source>
</evidence>
<evidence type="ECO:0000256" key="1">
    <source>
        <dbReference type="SAM" id="MobiDB-lite"/>
    </source>
</evidence>
<feature type="region of interest" description="Disordered" evidence="1">
    <location>
        <begin position="193"/>
        <end position="220"/>
    </location>
</feature>
<keyword evidence="2" id="KW-0812">Transmembrane</keyword>
<evidence type="ECO:0000256" key="2">
    <source>
        <dbReference type="SAM" id="Phobius"/>
    </source>
</evidence>
<comment type="caution">
    <text evidence="3">The sequence shown here is derived from an EMBL/GenBank/DDBJ whole genome shotgun (WGS) entry which is preliminary data.</text>
</comment>
<feature type="transmembrane region" description="Helical" evidence="2">
    <location>
        <begin position="150"/>
        <end position="172"/>
    </location>
</feature>
<evidence type="ECO:0000313" key="4">
    <source>
        <dbReference type="Proteomes" id="UP000604046"/>
    </source>
</evidence>
<dbReference type="AlphaFoldDB" id="A0A812RCL3"/>
<keyword evidence="2" id="KW-1133">Transmembrane helix</keyword>
<keyword evidence="2" id="KW-0472">Membrane</keyword>
<dbReference type="EMBL" id="CAJNDS010002321">
    <property type="protein sequence ID" value="CAE7430314.1"/>
    <property type="molecule type" value="Genomic_DNA"/>
</dbReference>
<feature type="transmembrane region" description="Helical" evidence="2">
    <location>
        <begin position="98"/>
        <end position="117"/>
    </location>
</feature>
<organism evidence="3 4">
    <name type="scientific">Symbiodinium natans</name>
    <dbReference type="NCBI Taxonomy" id="878477"/>
    <lineage>
        <taxon>Eukaryota</taxon>
        <taxon>Sar</taxon>
        <taxon>Alveolata</taxon>
        <taxon>Dinophyceae</taxon>
        <taxon>Suessiales</taxon>
        <taxon>Symbiodiniaceae</taxon>
        <taxon>Symbiodinium</taxon>
    </lineage>
</organism>
<feature type="transmembrane region" description="Helical" evidence="2">
    <location>
        <begin position="69"/>
        <end position="91"/>
    </location>
</feature>
<reference evidence="3" key="1">
    <citation type="submission" date="2021-02" db="EMBL/GenBank/DDBJ databases">
        <authorList>
            <person name="Dougan E. K."/>
            <person name="Rhodes N."/>
            <person name="Thang M."/>
            <person name="Chan C."/>
        </authorList>
    </citation>
    <scope>NUCLEOTIDE SEQUENCE</scope>
</reference>